<dbReference type="GO" id="GO:0005739">
    <property type="term" value="C:mitochondrion"/>
    <property type="evidence" value="ECO:0007669"/>
    <property type="project" value="UniProtKB-SubCell"/>
</dbReference>
<comment type="pathway">
    <text evidence="3">Amino-acid degradation; L-leucine degradation; (S)-3-hydroxy-3-methylglutaryl-CoA from 3-isovaleryl-CoA: step 1/3.</text>
</comment>
<keyword evidence="11 22" id="KW-0560">Oxidoreductase</keyword>
<dbReference type="FunFam" id="1.10.540.10:FF:000007">
    <property type="entry name" value="Isovaleryl-CoA dehydrogenase, mitochondrial"/>
    <property type="match status" value="1"/>
</dbReference>
<feature type="binding site" evidence="20">
    <location>
        <position position="305"/>
    </location>
    <ligand>
        <name>substrate</name>
    </ligand>
</feature>
<feature type="binding site" evidence="20">
    <location>
        <begin position="312"/>
        <end position="315"/>
    </location>
    <ligand>
        <name>substrate</name>
    </ligand>
</feature>
<comment type="subcellular location">
    <subcellularLocation>
        <location evidence="2">Mitochondrion</location>
    </subcellularLocation>
</comment>
<keyword evidence="10" id="KW-0809">Transit peptide</keyword>
<evidence type="ECO:0000256" key="7">
    <source>
        <dbReference type="ARBA" id="ARBA00018258"/>
    </source>
</evidence>
<comment type="catalytic activity">
    <reaction evidence="16">
        <text>pentanoyl-CoA + oxidized [electron-transfer flavoprotein] + H(+) = (2E)-pentenoyl-CoA + reduced [electron-transfer flavoprotein]</text>
        <dbReference type="Rhea" id="RHEA:43456"/>
        <dbReference type="Rhea" id="RHEA-COMP:10685"/>
        <dbReference type="Rhea" id="RHEA-COMP:10686"/>
        <dbReference type="ChEBI" id="CHEBI:15378"/>
        <dbReference type="ChEBI" id="CHEBI:57389"/>
        <dbReference type="ChEBI" id="CHEBI:57692"/>
        <dbReference type="ChEBI" id="CHEBI:58307"/>
        <dbReference type="ChEBI" id="CHEBI:86160"/>
    </reaction>
</comment>
<evidence type="ECO:0000256" key="1">
    <source>
        <dbReference type="ARBA" id="ARBA00001974"/>
    </source>
</evidence>
<evidence type="ECO:0000256" key="15">
    <source>
        <dbReference type="ARBA" id="ARBA00047736"/>
    </source>
</evidence>
<reference evidence="27 28" key="1">
    <citation type="submission" date="2024-10" db="EMBL/GenBank/DDBJ databases">
        <authorList>
            <person name="Kim D."/>
        </authorList>
    </citation>
    <scope>NUCLEOTIDE SEQUENCE [LARGE SCALE GENOMIC DNA]</scope>
    <source>
        <strain evidence="27">BH-2024</strain>
    </source>
</reference>
<dbReference type="AlphaFoldDB" id="A0ABD2MCY4"/>
<name>A0ABD2MCY4_9BILA</name>
<feature type="active site" description="Proton acceptor" evidence="19">
    <location>
        <position position="314"/>
    </location>
</feature>
<feature type="binding site" evidence="21">
    <location>
        <begin position="409"/>
        <end position="413"/>
    </location>
    <ligand>
        <name>FAD</name>
        <dbReference type="ChEBI" id="CHEBI:57692"/>
    </ligand>
</feature>
<comment type="caution">
    <text evidence="27">The sequence shown here is derived from an EMBL/GenBank/DDBJ whole genome shotgun (WGS) entry which is preliminary data.</text>
</comment>
<evidence type="ECO:0000256" key="16">
    <source>
        <dbReference type="ARBA" id="ARBA00048345"/>
    </source>
</evidence>
<comment type="similarity">
    <text evidence="4 22">Belongs to the acyl-CoA dehydrogenase family.</text>
</comment>
<feature type="binding site" evidence="21">
    <location>
        <begin position="193"/>
        <end position="202"/>
    </location>
    <ligand>
        <name>FAD</name>
        <dbReference type="ChEBI" id="CHEBI:57692"/>
    </ligand>
</feature>
<keyword evidence="23" id="KW-1133">Transmembrane helix</keyword>
<evidence type="ECO:0000256" key="23">
    <source>
        <dbReference type="SAM" id="Phobius"/>
    </source>
</evidence>
<dbReference type="InterPro" id="IPR006091">
    <property type="entry name" value="Acyl-CoA_Oxase/DH_mid-dom"/>
</dbReference>
<evidence type="ECO:0000256" key="22">
    <source>
        <dbReference type="RuleBase" id="RU362125"/>
    </source>
</evidence>
<dbReference type="EMBL" id="JBICBT010000035">
    <property type="protein sequence ID" value="KAL3125336.1"/>
    <property type="molecule type" value="Genomic_DNA"/>
</dbReference>
<protein>
    <recommendedName>
        <fullName evidence="7">Isovaleryl-CoA dehydrogenase, mitochondrial</fullName>
        <ecNumber evidence="6">1.3.8.1</ecNumber>
        <ecNumber evidence="5">1.3.8.4</ecNumber>
    </recommendedName>
    <alternativeName>
        <fullName evidence="13">Butyryl-CoA dehydrogenase</fullName>
    </alternativeName>
</protein>
<evidence type="ECO:0000256" key="11">
    <source>
        <dbReference type="ARBA" id="ARBA00023002"/>
    </source>
</evidence>
<evidence type="ECO:0000256" key="12">
    <source>
        <dbReference type="ARBA" id="ARBA00023128"/>
    </source>
</evidence>
<evidence type="ECO:0000256" key="6">
    <source>
        <dbReference type="ARBA" id="ARBA00012046"/>
    </source>
</evidence>
<evidence type="ECO:0000256" key="21">
    <source>
        <dbReference type="PIRSR" id="PIRSR634183-3"/>
    </source>
</evidence>
<dbReference type="InterPro" id="IPR013786">
    <property type="entry name" value="AcylCoA_DH/ox_N"/>
</dbReference>
<feature type="domain" description="Acyl-CoA dehydrogenase/oxidase N-terminal" evidence="26">
    <location>
        <begin position="75"/>
        <end position="188"/>
    </location>
</feature>
<dbReference type="Pfam" id="PF00441">
    <property type="entry name" value="Acyl-CoA_dh_1"/>
    <property type="match status" value="1"/>
</dbReference>
<dbReference type="InterPro" id="IPR009100">
    <property type="entry name" value="AcylCoA_DH/oxidase_NM_dom_sf"/>
</dbReference>
<dbReference type="EC" id="1.3.8.1" evidence="6"/>
<dbReference type="Pfam" id="PF02770">
    <property type="entry name" value="Acyl-CoA_dh_M"/>
    <property type="match status" value="1"/>
</dbReference>
<dbReference type="PANTHER" id="PTHR43884:SF12">
    <property type="entry name" value="ISOVALERYL-COA DEHYDROGENASE, MITOCHONDRIAL-RELATED"/>
    <property type="match status" value="1"/>
</dbReference>
<dbReference type="InterPro" id="IPR009075">
    <property type="entry name" value="AcylCo_DH/oxidase_C"/>
</dbReference>
<dbReference type="InterPro" id="IPR006089">
    <property type="entry name" value="Acyl-CoA_DH_CS"/>
</dbReference>
<evidence type="ECO:0000256" key="4">
    <source>
        <dbReference type="ARBA" id="ARBA00009347"/>
    </source>
</evidence>
<evidence type="ECO:0000313" key="28">
    <source>
        <dbReference type="Proteomes" id="UP001620626"/>
    </source>
</evidence>
<evidence type="ECO:0000256" key="19">
    <source>
        <dbReference type="PIRSR" id="PIRSR634183-1"/>
    </source>
</evidence>
<evidence type="ECO:0000256" key="14">
    <source>
        <dbReference type="ARBA" id="ARBA00045583"/>
    </source>
</evidence>
<evidence type="ECO:0000259" key="24">
    <source>
        <dbReference type="Pfam" id="PF00441"/>
    </source>
</evidence>
<keyword evidence="28" id="KW-1185">Reference proteome</keyword>
<dbReference type="Proteomes" id="UP001620626">
    <property type="component" value="Unassembled WGS sequence"/>
</dbReference>
<dbReference type="SUPFAM" id="SSF56645">
    <property type="entry name" value="Acyl-CoA dehydrogenase NM domain-like"/>
    <property type="match status" value="1"/>
</dbReference>
<gene>
    <name evidence="27" type="ORF">niasHT_001321</name>
</gene>
<evidence type="ECO:0000256" key="3">
    <source>
        <dbReference type="ARBA" id="ARBA00004898"/>
    </source>
</evidence>
<dbReference type="FunFam" id="1.20.140.10:FF:000003">
    <property type="entry name" value="isovaleryl-CoA dehydrogenase, mitochondrial"/>
    <property type="match status" value="1"/>
</dbReference>
<feature type="binding site" evidence="21">
    <location>
        <begin position="438"/>
        <end position="440"/>
    </location>
    <ligand>
        <name>FAD</name>
        <dbReference type="ChEBI" id="CHEBI:57692"/>
    </ligand>
</feature>
<feature type="transmembrane region" description="Helical" evidence="23">
    <location>
        <begin position="6"/>
        <end position="30"/>
    </location>
</feature>
<evidence type="ECO:0000256" key="8">
    <source>
        <dbReference type="ARBA" id="ARBA00022630"/>
    </source>
</evidence>
<dbReference type="PROSITE" id="PS00072">
    <property type="entry name" value="ACYL_COA_DH_1"/>
    <property type="match status" value="1"/>
</dbReference>
<organism evidence="27 28">
    <name type="scientific">Heterodera trifolii</name>
    <dbReference type="NCBI Taxonomy" id="157864"/>
    <lineage>
        <taxon>Eukaryota</taxon>
        <taxon>Metazoa</taxon>
        <taxon>Ecdysozoa</taxon>
        <taxon>Nematoda</taxon>
        <taxon>Chromadorea</taxon>
        <taxon>Rhabditida</taxon>
        <taxon>Tylenchina</taxon>
        <taxon>Tylenchomorpha</taxon>
        <taxon>Tylenchoidea</taxon>
        <taxon>Heteroderidae</taxon>
        <taxon>Heteroderinae</taxon>
        <taxon>Heterodera</taxon>
    </lineage>
</organism>
<feature type="binding site" evidence="20">
    <location>
        <begin position="436"/>
        <end position="437"/>
    </location>
    <ligand>
        <name>substrate</name>
    </ligand>
</feature>
<dbReference type="EC" id="1.3.8.4" evidence="5"/>
<evidence type="ECO:0000256" key="5">
    <source>
        <dbReference type="ARBA" id="ARBA00012044"/>
    </source>
</evidence>
<feature type="domain" description="Acyl-CoA oxidase/dehydrogenase middle" evidence="25">
    <location>
        <begin position="192"/>
        <end position="289"/>
    </location>
</feature>
<evidence type="ECO:0000259" key="25">
    <source>
        <dbReference type="Pfam" id="PF02770"/>
    </source>
</evidence>
<dbReference type="InterPro" id="IPR036250">
    <property type="entry name" value="AcylCo_DH-like_C"/>
</dbReference>
<keyword evidence="12" id="KW-0496">Mitochondrion</keyword>
<dbReference type="Pfam" id="PF02771">
    <property type="entry name" value="Acyl-CoA_dh_N"/>
    <property type="match status" value="1"/>
</dbReference>
<dbReference type="PROSITE" id="PS00073">
    <property type="entry name" value="ACYL_COA_DH_2"/>
    <property type="match status" value="1"/>
</dbReference>
<dbReference type="InterPro" id="IPR046373">
    <property type="entry name" value="Acyl-CoA_Oxase/DH_mid-dom_sf"/>
</dbReference>
<keyword evidence="8 22" id="KW-0285">Flavoprotein</keyword>
<sequence length="457" mass="50916">MVTFNQWLFFVFNETRLFLFNAFAFSMLFLRFRPSASLRFSLFSPPKMPPHPLSLFRATFSTYYPIDDQMFGLDEEQRQLRQLVFRLAQRELAPFAAEIDRQDQFIKLREFWRLLGQNGLLGVTVPAEFGGSERNYFDHCIVMEELSRASGAIGLSYGVHSNVCIDQIRRHGTHAQKAKYLPKLCSGEAIGALAMSEASGGSDVLSMKMNARKTADGSHFVLNGTKFWITNAHDADVLVVFAKTNTAKAKHGITAFIVEKEFTGFWPAQKLDKLGMRGSNTGELVFENCQVPAENVLGEEDCGVYILMSGLDSERLILAAAPLGLMQSACDIAFEYAHSRIAFGKPIGNFQLMQGKLADMYTRLCASRAYLYAVARNAVSAEHLNAKDSAATILFLAENATKMALDAIQVLGGNGYINENAVGRLLRDAKLYEIGAGTSEIRRMVIGRALNREYLRK</sequence>
<dbReference type="Gene3D" id="1.10.540.10">
    <property type="entry name" value="Acyl-CoA dehydrogenase/oxidase, N-terminal domain"/>
    <property type="match status" value="1"/>
</dbReference>
<feature type="binding site" evidence="21">
    <location>
        <begin position="228"/>
        <end position="230"/>
    </location>
    <ligand>
        <name>FAD</name>
        <dbReference type="ChEBI" id="CHEBI:57692"/>
    </ligand>
</feature>
<dbReference type="GO" id="GO:0008470">
    <property type="term" value="F:3-methylbutanoyl-CoA dehydrogenase activity"/>
    <property type="evidence" value="ECO:0007669"/>
    <property type="project" value="UniProtKB-EC"/>
</dbReference>
<comment type="cofactor">
    <cofactor evidence="1 21 22">
        <name>FAD</name>
        <dbReference type="ChEBI" id="CHEBI:57692"/>
    </cofactor>
</comment>
<comment type="catalytic activity">
    <reaction evidence="15">
        <text>butanoyl-CoA + oxidized [electron-transfer flavoprotein] + H(+) = (2E)-butenoyl-CoA + reduced [electron-transfer flavoprotein]</text>
        <dbReference type="Rhea" id="RHEA:24004"/>
        <dbReference type="Rhea" id="RHEA-COMP:10685"/>
        <dbReference type="Rhea" id="RHEA-COMP:10686"/>
        <dbReference type="ChEBI" id="CHEBI:15378"/>
        <dbReference type="ChEBI" id="CHEBI:57332"/>
        <dbReference type="ChEBI" id="CHEBI:57371"/>
        <dbReference type="ChEBI" id="CHEBI:57692"/>
        <dbReference type="ChEBI" id="CHEBI:58307"/>
        <dbReference type="EC" id="1.3.8.1"/>
    </reaction>
</comment>
<dbReference type="InterPro" id="IPR037069">
    <property type="entry name" value="AcylCoA_DH/ox_N_sf"/>
</dbReference>
<comment type="function">
    <text evidence="14">Catalyzes the conversion of isovaleryl-CoA/3-methylbutanoyl-CoA to 3-methylbut-2-enoyl-CoA as an intermediate step in the leucine (Leu) catabolic pathway. To a lesser extent, is also able to catalyze the oxidation of other saturated short-chain acyl-CoA thioesters as pentanoyl-CoA, hexenoyl-CoA and butenoyl-CoA.</text>
</comment>
<feature type="binding site" evidence="21">
    <location>
        <position position="351"/>
    </location>
    <ligand>
        <name>FAD</name>
        <dbReference type="ChEBI" id="CHEBI:57692"/>
    </ligand>
</feature>
<dbReference type="PANTHER" id="PTHR43884">
    <property type="entry name" value="ACYL-COA DEHYDROGENASE"/>
    <property type="match status" value="1"/>
</dbReference>
<evidence type="ECO:0000256" key="20">
    <source>
        <dbReference type="PIRSR" id="PIRSR634183-2"/>
    </source>
</evidence>
<comment type="catalytic activity">
    <reaction evidence="17">
        <text>hexanoyl-CoA + oxidized [electron-transfer flavoprotein] + H(+) = (2E)-hexenoyl-CoA + reduced [electron-transfer flavoprotein]</text>
        <dbReference type="Rhea" id="RHEA:43464"/>
        <dbReference type="Rhea" id="RHEA-COMP:10685"/>
        <dbReference type="Rhea" id="RHEA-COMP:10686"/>
        <dbReference type="ChEBI" id="CHEBI:15378"/>
        <dbReference type="ChEBI" id="CHEBI:57692"/>
        <dbReference type="ChEBI" id="CHEBI:58307"/>
        <dbReference type="ChEBI" id="CHEBI:62077"/>
        <dbReference type="ChEBI" id="CHEBI:62620"/>
    </reaction>
</comment>
<keyword evidence="23" id="KW-0472">Membrane</keyword>
<dbReference type="CDD" id="cd01156">
    <property type="entry name" value="IVD"/>
    <property type="match status" value="1"/>
</dbReference>
<evidence type="ECO:0000259" key="26">
    <source>
        <dbReference type="Pfam" id="PF02771"/>
    </source>
</evidence>
<evidence type="ECO:0000256" key="10">
    <source>
        <dbReference type="ARBA" id="ARBA00022946"/>
    </source>
</evidence>
<evidence type="ECO:0000313" key="27">
    <source>
        <dbReference type="EMBL" id="KAL3125336.1"/>
    </source>
</evidence>
<evidence type="ECO:0000256" key="17">
    <source>
        <dbReference type="ARBA" id="ARBA00048375"/>
    </source>
</evidence>
<dbReference type="FunFam" id="2.40.110.10:FF:000004">
    <property type="entry name" value="Isovaleryl-CoA dehydrogenase, mitochondrial"/>
    <property type="match status" value="1"/>
</dbReference>
<evidence type="ECO:0000256" key="13">
    <source>
        <dbReference type="ARBA" id="ARBA00031895"/>
    </source>
</evidence>
<dbReference type="GO" id="GO:0006552">
    <property type="term" value="P:L-leucine catabolic process"/>
    <property type="evidence" value="ECO:0007669"/>
    <property type="project" value="UniProtKB-ARBA"/>
</dbReference>
<feature type="binding site" evidence="20">
    <location>
        <position position="202"/>
    </location>
    <ligand>
        <name>substrate</name>
    </ligand>
</feature>
<accession>A0ABD2MCY4</accession>
<feature type="binding site" evidence="21">
    <location>
        <position position="340"/>
    </location>
    <ligand>
        <name>FAD</name>
        <dbReference type="ChEBI" id="CHEBI:57692"/>
    </ligand>
</feature>
<dbReference type="InterPro" id="IPR034183">
    <property type="entry name" value="IVD"/>
</dbReference>
<dbReference type="SUPFAM" id="SSF47203">
    <property type="entry name" value="Acyl-CoA dehydrogenase C-terminal domain-like"/>
    <property type="match status" value="1"/>
</dbReference>
<comment type="catalytic activity">
    <reaction evidence="18">
        <text>3-methylbutanoyl-CoA + oxidized [electron-transfer flavoprotein] + H(+) = 3-methylbut-2-enoyl-CoA + reduced [electron-transfer flavoprotein]</text>
        <dbReference type="Rhea" id="RHEA:12276"/>
        <dbReference type="Rhea" id="RHEA-COMP:10685"/>
        <dbReference type="Rhea" id="RHEA-COMP:10686"/>
        <dbReference type="ChEBI" id="CHEBI:15378"/>
        <dbReference type="ChEBI" id="CHEBI:57344"/>
        <dbReference type="ChEBI" id="CHEBI:57345"/>
        <dbReference type="ChEBI" id="CHEBI:57692"/>
        <dbReference type="ChEBI" id="CHEBI:58307"/>
        <dbReference type="EC" id="1.3.8.4"/>
    </reaction>
</comment>
<proteinExistence type="inferred from homology"/>
<evidence type="ECO:0000256" key="18">
    <source>
        <dbReference type="ARBA" id="ARBA00052875"/>
    </source>
</evidence>
<evidence type="ECO:0000256" key="2">
    <source>
        <dbReference type="ARBA" id="ARBA00004173"/>
    </source>
</evidence>
<keyword evidence="9 21" id="KW-0274">FAD</keyword>
<keyword evidence="23" id="KW-0812">Transmembrane</keyword>
<evidence type="ECO:0000256" key="9">
    <source>
        <dbReference type="ARBA" id="ARBA00022827"/>
    </source>
</evidence>
<dbReference type="Gene3D" id="2.40.110.10">
    <property type="entry name" value="Butyryl-CoA Dehydrogenase, subunit A, domain 2"/>
    <property type="match status" value="1"/>
</dbReference>
<feature type="domain" description="Acyl-CoA dehydrogenase/oxidase C-terminal" evidence="24">
    <location>
        <begin position="303"/>
        <end position="450"/>
    </location>
</feature>
<dbReference type="Gene3D" id="1.20.140.10">
    <property type="entry name" value="Butyryl-CoA Dehydrogenase, subunit A, domain 3"/>
    <property type="match status" value="1"/>
</dbReference>